<dbReference type="Proteomes" id="UP001140011">
    <property type="component" value="Unassembled WGS sequence"/>
</dbReference>
<evidence type="ECO:0000256" key="7">
    <source>
        <dbReference type="SAM" id="MobiDB-lite"/>
    </source>
</evidence>
<dbReference type="InterPro" id="IPR002745">
    <property type="entry name" value="Ptrans_KptA/Tpt1"/>
</dbReference>
<dbReference type="InterPro" id="IPR042080">
    <property type="entry name" value="RNA_2'-PTrans_N"/>
</dbReference>
<accession>A0A9W8GW29</accession>
<evidence type="ECO:0000256" key="6">
    <source>
        <dbReference type="ARBA" id="ARBA00047949"/>
    </source>
</evidence>
<organism evidence="8 9">
    <name type="scientific">Coemansia pectinata</name>
    <dbReference type="NCBI Taxonomy" id="1052879"/>
    <lineage>
        <taxon>Eukaryota</taxon>
        <taxon>Fungi</taxon>
        <taxon>Fungi incertae sedis</taxon>
        <taxon>Zoopagomycota</taxon>
        <taxon>Kickxellomycotina</taxon>
        <taxon>Kickxellomycetes</taxon>
        <taxon>Kickxellales</taxon>
        <taxon>Kickxellaceae</taxon>
        <taxon>Coemansia</taxon>
    </lineage>
</organism>
<proteinExistence type="inferred from homology"/>
<sequence>MSSSNQTNTTSDIKRGDTGRPRGKNVNDTPEVRLSKLLSYLLRHGAEDKGLKLRDDGSISISDLLRYQKLKSTTFAQIQQVVETNNKKRFTLYEENEQWYIRAVQGHSIKIKEPPLVKFTKETMPSCIVHGTMRSKIPLIQETGLNRMTRTHIHFAKGLPSDAGIISGMRNTADAYIYIDIARAVSDGIEFYESENGVTLSKGLNDSGIIPAKYFERIEYKNSQ</sequence>
<dbReference type="Gene3D" id="3.20.170.30">
    <property type="match status" value="1"/>
</dbReference>
<dbReference type="SUPFAM" id="SSF56399">
    <property type="entry name" value="ADP-ribosylation"/>
    <property type="match status" value="1"/>
</dbReference>
<name>A0A9W8GW29_9FUNG</name>
<feature type="compositionally biased region" description="Polar residues" evidence="7">
    <location>
        <begin position="1"/>
        <end position="11"/>
    </location>
</feature>
<keyword evidence="5" id="KW-0520">NAD</keyword>
<comment type="similarity">
    <text evidence="2">Belongs to the KptA/TPT1 family.</text>
</comment>
<dbReference type="OrthoDB" id="419694at2759"/>
<evidence type="ECO:0000256" key="5">
    <source>
        <dbReference type="ARBA" id="ARBA00023027"/>
    </source>
</evidence>
<dbReference type="AlphaFoldDB" id="A0A9W8GW29"/>
<comment type="catalytic activity">
    <reaction evidence="6">
        <text>2'-phospho-[ligated tRNA] + NAD(+) = mature tRNA + ADP-alpha-D-ribose 1'',2''-cyclic phosphate + nicotinamide</text>
        <dbReference type="Rhea" id="RHEA:23324"/>
        <dbReference type="Rhea" id="RHEA-COMP:11106"/>
        <dbReference type="Rhea" id="RHEA-COMP:11107"/>
        <dbReference type="ChEBI" id="CHEBI:17154"/>
        <dbReference type="ChEBI" id="CHEBI:57540"/>
        <dbReference type="ChEBI" id="CHEBI:76596"/>
        <dbReference type="ChEBI" id="CHEBI:82883"/>
        <dbReference type="ChEBI" id="CHEBI:85027"/>
        <dbReference type="EC" id="2.7.1.160"/>
    </reaction>
</comment>
<protein>
    <recommendedName>
        <fullName evidence="3">2'-phosphotransferase</fullName>
        <ecNumber evidence="3">2.7.1.160</ecNumber>
    </recommendedName>
</protein>
<evidence type="ECO:0000256" key="3">
    <source>
        <dbReference type="ARBA" id="ARBA00012007"/>
    </source>
</evidence>
<evidence type="ECO:0000256" key="2">
    <source>
        <dbReference type="ARBA" id="ARBA00009836"/>
    </source>
</evidence>
<dbReference type="InterPro" id="IPR042081">
    <property type="entry name" value="RNA_2'-PTrans_C"/>
</dbReference>
<comment type="caution">
    <text evidence="8">The sequence shown here is derived from an EMBL/GenBank/DDBJ whole genome shotgun (WGS) entry which is preliminary data.</text>
</comment>
<dbReference type="GO" id="GO:0000215">
    <property type="term" value="F:tRNA 2'-phosphotransferase activity"/>
    <property type="evidence" value="ECO:0007669"/>
    <property type="project" value="UniProtKB-EC"/>
</dbReference>
<evidence type="ECO:0000313" key="9">
    <source>
        <dbReference type="Proteomes" id="UP001140011"/>
    </source>
</evidence>
<dbReference type="PANTHER" id="PTHR12684:SF2">
    <property type="entry name" value="TRNA 2'-PHOSPHOTRANSFERASE 1"/>
    <property type="match status" value="1"/>
</dbReference>
<keyword evidence="4 8" id="KW-0808">Transferase</keyword>
<dbReference type="EMBL" id="JANBUH010000124">
    <property type="protein sequence ID" value="KAJ2754335.1"/>
    <property type="molecule type" value="Genomic_DNA"/>
</dbReference>
<evidence type="ECO:0000256" key="1">
    <source>
        <dbReference type="ARBA" id="ARBA00003343"/>
    </source>
</evidence>
<evidence type="ECO:0000313" key="8">
    <source>
        <dbReference type="EMBL" id="KAJ2754335.1"/>
    </source>
</evidence>
<dbReference type="Gene3D" id="1.10.10.970">
    <property type="entry name" value="RNA 2'-phosphotransferase, Tpt1/KptA family, N-terminal domain"/>
    <property type="match status" value="1"/>
</dbReference>
<gene>
    <name evidence="8" type="primary">TPT1</name>
    <name evidence="8" type="ORF">GGI19_002487</name>
</gene>
<evidence type="ECO:0000256" key="4">
    <source>
        <dbReference type="ARBA" id="ARBA00022679"/>
    </source>
</evidence>
<keyword evidence="9" id="KW-1185">Reference proteome</keyword>
<reference evidence="8" key="1">
    <citation type="submission" date="2022-07" db="EMBL/GenBank/DDBJ databases">
        <title>Phylogenomic reconstructions and comparative analyses of Kickxellomycotina fungi.</title>
        <authorList>
            <person name="Reynolds N.K."/>
            <person name="Stajich J.E."/>
            <person name="Barry K."/>
            <person name="Grigoriev I.V."/>
            <person name="Crous P."/>
            <person name="Smith M.E."/>
        </authorList>
    </citation>
    <scope>NUCLEOTIDE SEQUENCE</scope>
    <source>
        <strain evidence="8">BCRC 34297</strain>
    </source>
</reference>
<dbReference type="PANTHER" id="PTHR12684">
    <property type="entry name" value="PUTATIVE PHOSPHOTRANSFERASE"/>
    <property type="match status" value="1"/>
</dbReference>
<feature type="region of interest" description="Disordered" evidence="7">
    <location>
        <begin position="1"/>
        <end position="29"/>
    </location>
</feature>
<comment type="function">
    <text evidence="1">Catalyzes the last step of tRNA splicing, the transfer of the splice junction 2'-phosphate from ligated tRNA to NAD to produce ADP-ribose 1''-2'' cyclic phosphate.</text>
</comment>
<dbReference type="EC" id="2.7.1.160" evidence="3"/>
<dbReference type="Pfam" id="PF01885">
    <property type="entry name" value="PTS_2-RNA"/>
    <property type="match status" value="1"/>
</dbReference>
<dbReference type="GO" id="GO:0006388">
    <property type="term" value="P:tRNA splicing, via endonucleolytic cleavage and ligation"/>
    <property type="evidence" value="ECO:0007669"/>
    <property type="project" value="TreeGrafter"/>
</dbReference>